<reference evidence="4 5" key="1">
    <citation type="submission" date="2020-10" db="EMBL/GenBank/DDBJ databases">
        <title>Complete genome sequence of Corynebacterium jeddahense DSM 45997, type strain of Corynebacterium jeddahense.</title>
        <authorList>
            <person name="Busche T."/>
            <person name="Kalinowski J."/>
            <person name="Ruckert C."/>
        </authorList>
    </citation>
    <scope>NUCLEOTIDE SEQUENCE [LARGE SCALE GENOMIC DNA]</scope>
    <source>
        <strain evidence="4 5">DSM 45997</strain>
    </source>
</reference>
<gene>
    <name evidence="4" type="ORF">CJEDD_04795</name>
</gene>
<evidence type="ECO:0000313" key="4">
    <source>
        <dbReference type="EMBL" id="WCZ38570.1"/>
    </source>
</evidence>
<protein>
    <recommendedName>
        <fullName evidence="3">DUF4185 domain-containing protein</fullName>
    </recommendedName>
</protein>
<dbReference type="CDD" id="cd15482">
    <property type="entry name" value="Sialidase_non-viral"/>
    <property type="match status" value="1"/>
</dbReference>
<keyword evidence="2" id="KW-0732">Signal</keyword>
<evidence type="ECO:0000259" key="3">
    <source>
        <dbReference type="Pfam" id="PF13810"/>
    </source>
</evidence>
<accession>A0ABY7UIS9</accession>
<organism evidence="4 5">
    <name type="scientific">Corynebacterium jeddahense</name>
    <dbReference type="NCBI Taxonomy" id="1414719"/>
    <lineage>
        <taxon>Bacteria</taxon>
        <taxon>Bacillati</taxon>
        <taxon>Actinomycetota</taxon>
        <taxon>Actinomycetes</taxon>
        <taxon>Mycobacteriales</taxon>
        <taxon>Corynebacteriaceae</taxon>
        <taxon>Corynebacterium</taxon>
    </lineage>
</organism>
<name>A0ABY7UIS9_9CORY</name>
<dbReference type="Pfam" id="PF13810">
    <property type="entry name" value="DUF4185"/>
    <property type="match status" value="1"/>
</dbReference>
<feature type="region of interest" description="Disordered" evidence="1">
    <location>
        <begin position="31"/>
        <end position="85"/>
    </location>
</feature>
<feature type="chain" id="PRO_5046133592" description="DUF4185 domain-containing protein" evidence="2">
    <location>
        <begin position="31"/>
        <end position="486"/>
    </location>
</feature>
<feature type="domain" description="DUF4185" evidence="3">
    <location>
        <begin position="103"/>
        <end position="397"/>
    </location>
</feature>
<sequence length="486" mass="52754">MRSRSLPKSLLSASVVAALTCTVAAPVAHAASGSSDFAGLSSRGTSSSSGSSSSKSKSKSSTTQKRKWVEVKPPKKTASAPVRMPNGTTVQIMGDVLGPYSAHTGFRSGDLGVMAPVGTNGEFAMIFGDSFRGNFGDDWMSPVGVIAKMDENGYIEIVRPIDNSYRVDDMISYHHVNNLTLIPSDVINIDGTLYMQGMWNQGIGNVSGVQIWKSTDNGATWTSIASTGSDFLGGMGQLISWEKGPDGYIYTVATSFKRADPVYLMRFKPQDIGNMGKWQVYSPKKDKWGSSAEPILDGVRAGEMNLRYIDGHWVLVMFNQKTLSIEVRISDTLDQDWSTVPVAVIAQNGPWSARQTPENWSQPYGGYIVPGSTIDNMDIVVSQWKTDDNSRYMSTQFNVKGLDKFFGINTKKEEKQEVLKVVEHAATDTPDMQAEDAAVEARPEVFAPDDNDGTAPLRVAAIVLGLVAGAVALPLIQQQLRDLLQL</sequence>
<evidence type="ECO:0000256" key="1">
    <source>
        <dbReference type="SAM" id="MobiDB-lite"/>
    </source>
</evidence>
<proteinExistence type="predicted"/>
<dbReference type="Proteomes" id="UP001218071">
    <property type="component" value="Chromosome"/>
</dbReference>
<feature type="signal peptide" evidence="2">
    <location>
        <begin position="1"/>
        <end position="30"/>
    </location>
</feature>
<dbReference type="EMBL" id="CP063194">
    <property type="protein sequence ID" value="WCZ38570.1"/>
    <property type="molecule type" value="Genomic_DNA"/>
</dbReference>
<feature type="compositionally biased region" description="Low complexity" evidence="1">
    <location>
        <begin position="41"/>
        <end position="63"/>
    </location>
</feature>
<dbReference type="InterPro" id="IPR025442">
    <property type="entry name" value="DUF4185"/>
</dbReference>
<evidence type="ECO:0000313" key="5">
    <source>
        <dbReference type="Proteomes" id="UP001218071"/>
    </source>
</evidence>
<dbReference type="RefSeq" id="WP_232297755.1">
    <property type="nucleotide sequence ID" value="NZ_CBYN010000102.1"/>
</dbReference>
<keyword evidence="5" id="KW-1185">Reference proteome</keyword>
<evidence type="ECO:0000256" key="2">
    <source>
        <dbReference type="SAM" id="SignalP"/>
    </source>
</evidence>